<organism evidence="2 3">
    <name type="scientific">Candidatus Xianfuyuplasma coldseepsis</name>
    <dbReference type="NCBI Taxonomy" id="2782163"/>
    <lineage>
        <taxon>Bacteria</taxon>
        <taxon>Bacillati</taxon>
        <taxon>Mycoplasmatota</taxon>
        <taxon>Mollicutes</taxon>
        <taxon>Candidatus Izemoplasmatales</taxon>
        <taxon>Candidatus Izemoplasmataceae</taxon>
        <taxon>Candidatus Xianfuyuplasma</taxon>
    </lineage>
</organism>
<dbReference type="NCBIfam" id="TIGR01316">
    <property type="entry name" value="gltA"/>
    <property type="match status" value="1"/>
</dbReference>
<dbReference type="Gene3D" id="3.50.50.60">
    <property type="entry name" value="FAD/NAD(P)-binding domain"/>
    <property type="match status" value="2"/>
</dbReference>
<dbReference type="InterPro" id="IPR006004">
    <property type="entry name" value="SudA-like"/>
</dbReference>
<dbReference type="GO" id="GO:0051536">
    <property type="term" value="F:iron-sulfur cluster binding"/>
    <property type="evidence" value="ECO:0007669"/>
    <property type="project" value="InterPro"/>
</dbReference>
<dbReference type="RefSeq" id="WP_258878092.1">
    <property type="nucleotide sequence ID" value="NZ_CP048914.1"/>
</dbReference>
<dbReference type="PROSITE" id="PS51379">
    <property type="entry name" value="4FE4S_FER_2"/>
    <property type="match status" value="1"/>
</dbReference>
<dbReference type="AlphaFoldDB" id="A0A7L7KPW5"/>
<keyword evidence="2" id="KW-0560">Oxidoreductase</keyword>
<dbReference type="Proteomes" id="UP000514720">
    <property type="component" value="Chromosome"/>
</dbReference>
<dbReference type="PRINTS" id="PR00469">
    <property type="entry name" value="PNDRDTASEII"/>
</dbReference>
<dbReference type="InterPro" id="IPR028261">
    <property type="entry name" value="DPD_II"/>
</dbReference>
<dbReference type="KEGG" id="xcl:G4Z02_01530"/>
<sequence length="459" mass="50694">MKTPRVQMPVQDPKVRQTNFDEVACGYDLDMAKLEARRCLNCKNPRCVAACPVHIEIPEFINFIIDGDIESAYFTLYKDNILPSICGRVCPQEKQCEGACILSIKGESVAIGALERFLGDYALENDLEQIQSIPENGIKVAVVGSGPAGLANAASMRRLGYDVTLYEALHEYGGVLQYGIPDFRLPKEIVAREIDRLRDMGIHFEKNVIIGKSITIDQLKNEYHYRAIFVGSGAGLPSALNIPGENYSGVYYANEFLTRVNLMKSKNFPKAPTPVKTGNNVMVVGGGNVAMDAARTAKRLGAKNVFIVYRRDMESLPARLDEIHHAMEEDIEFRLLLNPIEFIGENYVVKQVVCEIMELGERDSSGRRRPMPTGKYQTFDIDSCIISIGQKPNPIIKDATKELEVDQWGRIVTENHQTSIPGVFAGGDVVSGAATVILAMGAGKDASTYMDAYIKAENN</sequence>
<reference evidence="2 3" key="1">
    <citation type="submission" date="2020-02" db="EMBL/GenBank/DDBJ databases">
        <authorList>
            <person name="Zheng R.K."/>
            <person name="Sun C.M."/>
        </authorList>
    </citation>
    <scope>NUCLEOTIDE SEQUENCE [LARGE SCALE GENOMIC DNA]</scope>
    <source>
        <strain evidence="3">zrk13</strain>
    </source>
</reference>
<dbReference type="SUPFAM" id="SSF46548">
    <property type="entry name" value="alpha-helical ferredoxin"/>
    <property type="match status" value="1"/>
</dbReference>
<dbReference type="InterPro" id="IPR036188">
    <property type="entry name" value="FAD/NAD-bd_sf"/>
</dbReference>
<dbReference type="EMBL" id="CP048914">
    <property type="protein sequence ID" value="QMS84479.1"/>
    <property type="molecule type" value="Genomic_DNA"/>
</dbReference>
<protein>
    <submittedName>
        <fullName evidence="2">NADPH-dependent glutamate synthase</fullName>
        <ecNumber evidence="2">1.4.1.13</ecNumber>
    </submittedName>
</protein>
<dbReference type="InterPro" id="IPR023753">
    <property type="entry name" value="FAD/NAD-binding_dom"/>
</dbReference>
<name>A0A7L7KPW5_9MOLU</name>
<gene>
    <name evidence="2" type="primary">gltA</name>
    <name evidence="2" type="ORF">G4Z02_01530</name>
</gene>
<evidence type="ECO:0000313" key="2">
    <source>
        <dbReference type="EMBL" id="QMS84479.1"/>
    </source>
</evidence>
<feature type="domain" description="4Fe-4S ferredoxin-type" evidence="1">
    <location>
        <begin position="30"/>
        <end position="60"/>
    </location>
</feature>
<dbReference type="Pfam" id="PF07992">
    <property type="entry name" value="Pyr_redox_2"/>
    <property type="match status" value="1"/>
</dbReference>
<dbReference type="InterPro" id="IPR017896">
    <property type="entry name" value="4Fe4S_Fe-S-bd"/>
</dbReference>
<keyword evidence="3" id="KW-1185">Reference proteome</keyword>
<accession>A0A7L7KPW5</accession>
<evidence type="ECO:0000313" key="3">
    <source>
        <dbReference type="Proteomes" id="UP000514720"/>
    </source>
</evidence>
<dbReference type="PRINTS" id="PR00368">
    <property type="entry name" value="FADPNR"/>
</dbReference>
<dbReference type="PANTHER" id="PTHR42783:SF3">
    <property type="entry name" value="GLUTAMATE SYNTHASE [NADPH] SMALL CHAIN-RELATED"/>
    <property type="match status" value="1"/>
</dbReference>
<dbReference type="Pfam" id="PF14691">
    <property type="entry name" value="Fer4_20"/>
    <property type="match status" value="1"/>
</dbReference>
<evidence type="ECO:0000259" key="1">
    <source>
        <dbReference type="PROSITE" id="PS51379"/>
    </source>
</evidence>
<dbReference type="EC" id="1.4.1.13" evidence="2"/>
<dbReference type="InterPro" id="IPR009051">
    <property type="entry name" value="Helical_ferredxn"/>
</dbReference>
<dbReference type="PANTHER" id="PTHR42783">
    <property type="entry name" value="GLUTAMATE SYNTHASE [NADPH] SMALL CHAIN"/>
    <property type="match status" value="1"/>
</dbReference>
<dbReference type="GO" id="GO:0004355">
    <property type="term" value="F:glutamate synthase (NADPH) activity"/>
    <property type="evidence" value="ECO:0007669"/>
    <property type="project" value="UniProtKB-EC"/>
</dbReference>
<proteinExistence type="predicted"/>
<dbReference type="SUPFAM" id="SSF51971">
    <property type="entry name" value="Nucleotide-binding domain"/>
    <property type="match status" value="2"/>
</dbReference>
<dbReference type="Gene3D" id="1.10.1060.10">
    <property type="entry name" value="Alpha-helical ferredoxin"/>
    <property type="match status" value="1"/>
</dbReference>